<feature type="domain" description="DUF7726" evidence="2">
    <location>
        <begin position="207"/>
        <end position="283"/>
    </location>
</feature>
<evidence type="ECO:0000313" key="4">
    <source>
        <dbReference type="Proteomes" id="UP001465668"/>
    </source>
</evidence>
<reference evidence="3 4" key="1">
    <citation type="submission" date="2024-02" db="EMBL/GenBank/DDBJ databases">
        <title>First draft genome assembly of two strains of Seiridium cardinale.</title>
        <authorList>
            <person name="Emiliani G."/>
            <person name="Scali E."/>
        </authorList>
    </citation>
    <scope>NUCLEOTIDE SEQUENCE [LARGE SCALE GENOMIC DNA]</scope>
    <source>
        <strain evidence="3 4">BM-138-000479</strain>
    </source>
</reference>
<dbReference type="Pfam" id="PF24852">
    <property type="entry name" value="DUF7726"/>
    <property type="match status" value="2"/>
</dbReference>
<proteinExistence type="predicted"/>
<dbReference type="EMBL" id="JARVKM010000054">
    <property type="protein sequence ID" value="KAK9773088.1"/>
    <property type="molecule type" value="Genomic_DNA"/>
</dbReference>
<evidence type="ECO:0000313" key="3">
    <source>
        <dbReference type="EMBL" id="KAK9773088.1"/>
    </source>
</evidence>
<dbReference type="Proteomes" id="UP001465668">
    <property type="component" value="Unassembled WGS sequence"/>
</dbReference>
<keyword evidence="4" id="KW-1185">Reference proteome</keyword>
<sequence>MTSGWSWDPATVLQNVNSTSVWPGVPSGKENVPPHQLIAKATQHHTKSTGTPVPAPQLPPADVTTHKPVSAGRKRKSDAVAEPESLPEIDDDDPRLEVVDQDCHQVRTKIRRFLDSGAMKVGEFQTAIDVGSVGYYRFINQRGREAGAGSDVYYKAWMFFKKRELQGLKNTGAKKAKPSSKASSTASQALDVTGITLDGEDKGEVAVFDTCDEIRKKIRAFLRKEDVTQAALLREIAKSFHVERKVQSKQLNDFLSKSGPTDGNTSCVYYGSYVFFENLRIKQDKPKSAMRLQMEKLYGKAGVNTTEQRSRWVFLTDGEHPYEDEYGRTHIVSAKGRDTVF</sequence>
<protein>
    <recommendedName>
        <fullName evidence="2">DUF7726 domain-containing protein</fullName>
    </recommendedName>
</protein>
<feature type="region of interest" description="Disordered" evidence="1">
    <location>
        <begin position="39"/>
        <end position="95"/>
    </location>
</feature>
<feature type="domain" description="DUF7726" evidence="2">
    <location>
        <begin position="99"/>
        <end position="169"/>
    </location>
</feature>
<evidence type="ECO:0000256" key="1">
    <source>
        <dbReference type="SAM" id="MobiDB-lite"/>
    </source>
</evidence>
<evidence type="ECO:0000259" key="2">
    <source>
        <dbReference type="Pfam" id="PF24852"/>
    </source>
</evidence>
<dbReference type="InterPro" id="IPR056143">
    <property type="entry name" value="DUF7726"/>
</dbReference>
<dbReference type="PANTHER" id="PTHR42339">
    <property type="entry name" value="HISTONE H1"/>
    <property type="match status" value="1"/>
</dbReference>
<organism evidence="3 4">
    <name type="scientific">Seiridium cardinale</name>
    <dbReference type="NCBI Taxonomy" id="138064"/>
    <lineage>
        <taxon>Eukaryota</taxon>
        <taxon>Fungi</taxon>
        <taxon>Dikarya</taxon>
        <taxon>Ascomycota</taxon>
        <taxon>Pezizomycotina</taxon>
        <taxon>Sordariomycetes</taxon>
        <taxon>Xylariomycetidae</taxon>
        <taxon>Amphisphaeriales</taxon>
        <taxon>Sporocadaceae</taxon>
        <taxon>Seiridium</taxon>
    </lineage>
</organism>
<gene>
    <name evidence="3" type="ORF">SCAR479_10210</name>
</gene>
<feature type="compositionally biased region" description="Acidic residues" evidence="1">
    <location>
        <begin position="85"/>
        <end position="94"/>
    </location>
</feature>
<name>A0ABR2XH03_9PEZI</name>
<dbReference type="PANTHER" id="PTHR42339:SF1">
    <property type="entry name" value="HISTONE H1"/>
    <property type="match status" value="1"/>
</dbReference>
<comment type="caution">
    <text evidence="3">The sequence shown here is derived from an EMBL/GenBank/DDBJ whole genome shotgun (WGS) entry which is preliminary data.</text>
</comment>
<accession>A0ABR2XH03</accession>